<dbReference type="InterPro" id="IPR046348">
    <property type="entry name" value="SIS_dom_sf"/>
</dbReference>
<evidence type="ECO:0000313" key="8">
    <source>
        <dbReference type="Proteomes" id="UP001501594"/>
    </source>
</evidence>
<keyword evidence="8" id="KW-1185">Reference proteome</keyword>
<dbReference type="Gene3D" id="1.10.10.10">
    <property type="entry name" value="Winged helix-like DNA-binding domain superfamily/Winged helix DNA-binding domain"/>
    <property type="match status" value="1"/>
</dbReference>
<dbReference type="CDD" id="cd05013">
    <property type="entry name" value="SIS_RpiR"/>
    <property type="match status" value="1"/>
</dbReference>
<evidence type="ECO:0000256" key="4">
    <source>
        <dbReference type="SAM" id="MobiDB-lite"/>
    </source>
</evidence>
<dbReference type="EMBL" id="BAABAU010000001">
    <property type="protein sequence ID" value="GAA4265626.1"/>
    <property type="molecule type" value="Genomic_DNA"/>
</dbReference>
<feature type="domain" description="HTH rpiR-type" evidence="5">
    <location>
        <begin position="24"/>
        <end position="100"/>
    </location>
</feature>
<dbReference type="InterPro" id="IPR036388">
    <property type="entry name" value="WH-like_DNA-bd_sf"/>
</dbReference>
<accession>A0ABP8E0A5</accession>
<evidence type="ECO:0000259" key="6">
    <source>
        <dbReference type="PROSITE" id="PS51464"/>
    </source>
</evidence>
<dbReference type="Pfam" id="PF01380">
    <property type="entry name" value="SIS"/>
    <property type="match status" value="1"/>
</dbReference>
<dbReference type="InterPro" id="IPR035472">
    <property type="entry name" value="RpiR-like_SIS"/>
</dbReference>
<dbReference type="InterPro" id="IPR009057">
    <property type="entry name" value="Homeodomain-like_sf"/>
</dbReference>
<gene>
    <name evidence="7" type="ORF">GCM10022256_12380</name>
</gene>
<dbReference type="PANTHER" id="PTHR30514">
    <property type="entry name" value="GLUCOKINASE"/>
    <property type="match status" value="1"/>
</dbReference>
<dbReference type="SUPFAM" id="SSF46689">
    <property type="entry name" value="Homeodomain-like"/>
    <property type="match status" value="1"/>
</dbReference>
<dbReference type="InterPro" id="IPR000281">
    <property type="entry name" value="HTH_RpiR"/>
</dbReference>
<keyword evidence="1" id="KW-0805">Transcription regulation</keyword>
<protein>
    <submittedName>
        <fullName evidence="7">MurR/RpiR family transcriptional regulator</fullName>
    </submittedName>
</protein>
<feature type="region of interest" description="Disordered" evidence="4">
    <location>
        <begin position="1"/>
        <end position="23"/>
    </location>
</feature>
<dbReference type="InterPro" id="IPR047640">
    <property type="entry name" value="RpiR-like"/>
</dbReference>
<feature type="domain" description="SIS" evidence="6">
    <location>
        <begin position="151"/>
        <end position="291"/>
    </location>
</feature>
<comment type="caution">
    <text evidence="7">The sequence shown here is derived from an EMBL/GenBank/DDBJ whole genome shotgun (WGS) entry which is preliminary data.</text>
</comment>
<evidence type="ECO:0000256" key="3">
    <source>
        <dbReference type="ARBA" id="ARBA00023163"/>
    </source>
</evidence>
<keyword evidence="2" id="KW-0238">DNA-binding</keyword>
<organism evidence="7 8">
    <name type="scientific">Frondihabitans peucedani</name>
    <dbReference type="NCBI Taxonomy" id="598626"/>
    <lineage>
        <taxon>Bacteria</taxon>
        <taxon>Bacillati</taxon>
        <taxon>Actinomycetota</taxon>
        <taxon>Actinomycetes</taxon>
        <taxon>Micrococcales</taxon>
        <taxon>Microbacteriaceae</taxon>
        <taxon>Frondihabitans</taxon>
    </lineage>
</organism>
<dbReference type="PANTHER" id="PTHR30514:SF1">
    <property type="entry name" value="HTH-TYPE TRANSCRIPTIONAL REGULATOR HEXR-RELATED"/>
    <property type="match status" value="1"/>
</dbReference>
<proteinExistence type="predicted"/>
<dbReference type="Gene3D" id="3.40.50.10490">
    <property type="entry name" value="Glucose-6-phosphate isomerase like protein, domain 1"/>
    <property type="match status" value="1"/>
</dbReference>
<dbReference type="Pfam" id="PF01418">
    <property type="entry name" value="HTH_6"/>
    <property type="match status" value="1"/>
</dbReference>
<keyword evidence="3" id="KW-0804">Transcription</keyword>
<dbReference type="SUPFAM" id="SSF53697">
    <property type="entry name" value="SIS domain"/>
    <property type="match status" value="1"/>
</dbReference>
<reference evidence="8" key="1">
    <citation type="journal article" date="2019" name="Int. J. Syst. Evol. Microbiol.">
        <title>The Global Catalogue of Microorganisms (GCM) 10K type strain sequencing project: providing services to taxonomists for standard genome sequencing and annotation.</title>
        <authorList>
            <consortium name="The Broad Institute Genomics Platform"/>
            <consortium name="The Broad Institute Genome Sequencing Center for Infectious Disease"/>
            <person name="Wu L."/>
            <person name="Ma J."/>
        </authorList>
    </citation>
    <scope>NUCLEOTIDE SEQUENCE [LARGE SCALE GENOMIC DNA]</scope>
    <source>
        <strain evidence="8">JCM 17442</strain>
    </source>
</reference>
<sequence length="294" mass="29687">MQDPPAPTPLGEGVPARLGDLDTTPVRERLRATRPALTPAERRVADAILLDPRAVVHLTVTELADLAGTSPASVVRLAGRIGLRGYLDLKIRLASESRPRGDGSDGPAPAGVESRADHELGGLSGALLLQDTARAIGEAAASLDGPAFDALVETVARARRIVVTGVGLSAPHALGVTAALVAAGVDAQCAPDVRLQCLLAGRSTAEDVVLAVSHSGESLETLAVVRAGQASGASIAAVTGFARSTLARQADVALVVGASGSAHRDAASASAVVQVAVLDALVAAVERRRARPLA</sequence>
<evidence type="ECO:0000256" key="1">
    <source>
        <dbReference type="ARBA" id="ARBA00023015"/>
    </source>
</evidence>
<name>A0ABP8E0A5_9MICO</name>
<feature type="region of interest" description="Disordered" evidence="4">
    <location>
        <begin position="96"/>
        <end position="116"/>
    </location>
</feature>
<dbReference type="InterPro" id="IPR001347">
    <property type="entry name" value="SIS_dom"/>
</dbReference>
<dbReference type="Proteomes" id="UP001501594">
    <property type="component" value="Unassembled WGS sequence"/>
</dbReference>
<dbReference type="PROSITE" id="PS51464">
    <property type="entry name" value="SIS"/>
    <property type="match status" value="1"/>
</dbReference>
<evidence type="ECO:0000256" key="2">
    <source>
        <dbReference type="ARBA" id="ARBA00023125"/>
    </source>
</evidence>
<evidence type="ECO:0000313" key="7">
    <source>
        <dbReference type="EMBL" id="GAA4265626.1"/>
    </source>
</evidence>
<dbReference type="PROSITE" id="PS51071">
    <property type="entry name" value="HTH_RPIR"/>
    <property type="match status" value="1"/>
</dbReference>
<evidence type="ECO:0000259" key="5">
    <source>
        <dbReference type="PROSITE" id="PS51071"/>
    </source>
</evidence>